<name>A0A8S5MXZ0_9CAUD</name>
<sequence length="33" mass="3886">MLLLLSCIVKVKGCLFKIGFWETRLCCYETARF</sequence>
<accession>A0A8S5MXZ0</accession>
<protein>
    <submittedName>
        <fullName evidence="1">Uncharacterized protein</fullName>
    </submittedName>
</protein>
<dbReference type="EMBL" id="BK015017">
    <property type="protein sequence ID" value="DAD87193.1"/>
    <property type="molecule type" value="Genomic_DNA"/>
</dbReference>
<proteinExistence type="predicted"/>
<evidence type="ECO:0000313" key="1">
    <source>
        <dbReference type="EMBL" id="DAD87193.1"/>
    </source>
</evidence>
<organism evidence="1">
    <name type="scientific">Siphoviridae sp. ctuUw41</name>
    <dbReference type="NCBI Taxonomy" id="2826503"/>
    <lineage>
        <taxon>Viruses</taxon>
        <taxon>Duplodnaviria</taxon>
        <taxon>Heunggongvirae</taxon>
        <taxon>Uroviricota</taxon>
        <taxon>Caudoviricetes</taxon>
    </lineage>
</organism>
<reference evidence="1" key="1">
    <citation type="journal article" date="2021" name="Proc. Natl. Acad. Sci. U.S.A.">
        <title>A Catalog of Tens of Thousands of Viruses from Human Metagenomes Reveals Hidden Associations with Chronic Diseases.</title>
        <authorList>
            <person name="Tisza M.J."/>
            <person name="Buck C.B."/>
        </authorList>
    </citation>
    <scope>NUCLEOTIDE SEQUENCE</scope>
    <source>
        <strain evidence="1">CtuUw41</strain>
    </source>
</reference>